<dbReference type="GO" id="GO:0008171">
    <property type="term" value="F:O-methyltransferase activity"/>
    <property type="evidence" value="ECO:0007669"/>
    <property type="project" value="InterPro"/>
</dbReference>
<dbReference type="InterPro" id="IPR016461">
    <property type="entry name" value="COMT-like"/>
</dbReference>
<protein>
    <recommendedName>
        <fullName evidence="9">O-methyltransferase domain-containing protein</fullName>
    </recommendedName>
</protein>
<dbReference type="Proteomes" id="UP000215453">
    <property type="component" value="Chromosome 2"/>
</dbReference>
<dbReference type="Pfam" id="PF00043">
    <property type="entry name" value="GST_C"/>
    <property type="match status" value="1"/>
</dbReference>
<sequence length="693" mass="77463">MAPMESTSLTSSLTLIATLVEAAGNHLSTDVNERILTEHLHGADLPTDAGIARLADRIIDAAEKLCTLLEPSHLILADHFLGTVHFSPQDKQWHADGTLLGYVSTKCLVGAVESGVPDVLAQAPCSLQQLAQATATHEQRLRQVMRLLCSNGIFSFDEDTAMYSNNPRSDLLRKDSSAPWRHWVDLYGNEFYDIARGIPRSLQRSTGRSAAQCNFNTDEDMFAYFERQGWVPRLHRTLASGMEAMAPGVVADYPWAEVADRTVLDLGGGGGALIATLLRAFPGMRGGILDLAGVIDHTRPFFREGGPYVDLADRVSDQDLQVGDFLQQVPSYEVYTIKWCLHDWEDEQAVQILRNVRSAIVRTETSRLVILEAVLRSEGRSARLARYGDINMMMTAKGRERTEGEWQGLYTTDSLQSWLHLLECLEIYSSGPEFIVGQDPSVLFAAMTSVDMRAVTQAGDPDGQDNETIGRLVLYVITADQTSYINYIKPIILAEELKVDYTMSIIDTKTEWAYRIHPERMVPALRDYDLATGQVARVFESTACLYYLAEKFDTDGTWTGRGPAERAQVHSWMALQTAGLGPTAKFWLYFLRGYPTRESPVQLPRTIDKFREATMKQWDLLDARLSQPEHLYIALPGRPTLADVAFLPFAMPAIFEIFGVDISRWPKIAAWSTRMMERPAVKKVLDMAPNIGQ</sequence>
<evidence type="ECO:0000259" key="6">
    <source>
        <dbReference type="PROSITE" id="PS50405"/>
    </source>
</evidence>
<dbReference type="Pfam" id="PF00891">
    <property type="entry name" value="Methyltransf_2"/>
    <property type="match status" value="1"/>
</dbReference>
<dbReference type="PROSITE" id="PS50405">
    <property type="entry name" value="GST_CTER"/>
    <property type="match status" value="1"/>
</dbReference>
<dbReference type="PANTHER" id="PTHR43712:SF2">
    <property type="entry name" value="O-METHYLTRANSFERASE CICE"/>
    <property type="match status" value="1"/>
</dbReference>
<dbReference type="InterPro" id="IPR004046">
    <property type="entry name" value="GST_C"/>
</dbReference>
<dbReference type="AlphaFoldDB" id="A0A1Y6LE38"/>
<dbReference type="Gene3D" id="1.20.1050.130">
    <property type="match status" value="1"/>
</dbReference>
<dbReference type="InterPro" id="IPR001077">
    <property type="entry name" value="COMT_C"/>
</dbReference>
<keyword evidence="3" id="KW-0949">S-adenosyl-L-methionine</keyword>
<proteinExistence type="predicted"/>
<dbReference type="InterPro" id="IPR036388">
    <property type="entry name" value="WH-like_DNA-bd_sf"/>
</dbReference>
<dbReference type="SFLD" id="SFLDS00019">
    <property type="entry name" value="Glutathione_Transferase_(cytos"/>
    <property type="match status" value="1"/>
</dbReference>
<dbReference type="SUPFAM" id="SSF47616">
    <property type="entry name" value="GST C-terminal domain-like"/>
    <property type="match status" value="1"/>
</dbReference>
<dbReference type="PROSITE" id="PS50404">
    <property type="entry name" value="GST_NTER"/>
    <property type="match status" value="1"/>
</dbReference>
<dbReference type="SUPFAM" id="SSF46785">
    <property type="entry name" value="Winged helix' DNA-binding domain"/>
    <property type="match status" value="1"/>
</dbReference>
<evidence type="ECO:0000256" key="2">
    <source>
        <dbReference type="ARBA" id="ARBA00022679"/>
    </source>
</evidence>
<evidence type="ECO:0000313" key="7">
    <source>
        <dbReference type="EMBL" id="SMY20801.1"/>
    </source>
</evidence>
<name>A0A1Y6LE38_ZYMTR</name>
<keyword evidence="1" id="KW-0489">Methyltransferase</keyword>
<dbReference type="InterPro" id="IPR036282">
    <property type="entry name" value="Glutathione-S-Trfase_C_sf"/>
</dbReference>
<dbReference type="GO" id="GO:0032259">
    <property type="term" value="P:methylation"/>
    <property type="evidence" value="ECO:0007669"/>
    <property type="project" value="UniProtKB-KW"/>
</dbReference>
<feature type="domain" description="GST C-terminal" evidence="6">
    <location>
        <begin position="562"/>
        <end position="693"/>
    </location>
</feature>
<dbReference type="Pfam" id="PF08100">
    <property type="entry name" value="Dimerisation"/>
    <property type="match status" value="1"/>
</dbReference>
<dbReference type="InterPro" id="IPR040079">
    <property type="entry name" value="Glutathione_S-Trfase"/>
</dbReference>
<evidence type="ECO:0008006" key="9">
    <source>
        <dbReference type="Google" id="ProtNLM"/>
    </source>
</evidence>
<dbReference type="EMBL" id="LT882677">
    <property type="protein sequence ID" value="SMY20801.1"/>
    <property type="molecule type" value="Genomic_DNA"/>
</dbReference>
<dbReference type="Gene3D" id="3.40.50.150">
    <property type="entry name" value="Vaccinia Virus protein VP39"/>
    <property type="match status" value="1"/>
</dbReference>
<organism evidence="7 8">
    <name type="scientific">Zymoseptoria tritici ST99CH_1A5</name>
    <dbReference type="NCBI Taxonomy" id="1276529"/>
    <lineage>
        <taxon>Eukaryota</taxon>
        <taxon>Fungi</taxon>
        <taxon>Dikarya</taxon>
        <taxon>Ascomycota</taxon>
        <taxon>Pezizomycotina</taxon>
        <taxon>Dothideomycetes</taxon>
        <taxon>Dothideomycetidae</taxon>
        <taxon>Mycosphaerellales</taxon>
        <taxon>Mycosphaerellaceae</taxon>
        <taxon>Zymoseptoria</taxon>
    </lineage>
</organism>
<keyword evidence="4" id="KW-0732">Signal</keyword>
<evidence type="ECO:0000256" key="3">
    <source>
        <dbReference type="ARBA" id="ARBA00022691"/>
    </source>
</evidence>
<dbReference type="InterPro" id="IPR004045">
    <property type="entry name" value="Glutathione_S-Trfase_N"/>
</dbReference>
<dbReference type="InterPro" id="IPR010987">
    <property type="entry name" value="Glutathione-S-Trfase_C-like"/>
</dbReference>
<dbReference type="InterPro" id="IPR036249">
    <property type="entry name" value="Thioredoxin-like_sf"/>
</dbReference>
<evidence type="ECO:0000259" key="5">
    <source>
        <dbReference type="PROSITE" id="PS50404"/>
    </source>
</evidence>
<evidence type="ECO:0000256" key="4">
    <source>
        <dbReference type="SAM" id="SignalP"/>
    </source>
</evidence>
<evidence type="ECO:0000256" key="1">
    <source>
        <dbReference type="ARBA" id="ARBA00022603"/>
    </source>
</evidence>
<dbReference type="SUPFAM" id="SSF53335">
    <property type="entry name" value="S-adenosyl-L-methionine-dependent methyltransferases"/>
    <property type="match status" value="1"/>
</dbReference>
<dbReference type="PROSITE" id="PS51683">
    <property type="entry name" value="SAM_OMT_II"/>
    <property type="match status" value="1"/>
</dbReference>
<dbReference type="Pfam" id="PF13409">
    <property type="entry name" value="GST_N_2"/>
    <property type="match status" value="1"/>
</dbReference>
<feature type="domain" description="GST N-terminal" evidence="5">
    <location>
        <begin position="492"/>
        <end position="556"/>
    </location>
</feature>
<feature type="chain" id="PRO_5012622138" description="O-methyltransferase domain-containing protein" evidence="4">
    <location>
        <begin position="23"/>
        <end position="693"/>
    </location>
</feature>
<reference evidence="7 8" key="1">
    <citation type="submission" date="2016-10" db="EMBL/GenBank/DDBJ databases">
        <authorList>
            <person name="Varghese N."/>
        </authorList>
    </citation>
    <scope>NUCLEOTIDE SEQUENCE [LARGE SCALE GENOMIC DNA]</scope>
</reference>
<dbReference type="SUPFAM" id="SSF52833">
    <property type="entry name" value="Thioredoxin-like"/>
    <property type="match status" value="1"/>
</dbReference>
<gene>
    <name evidence="7" type="ORF">ZT1A5_G2236</name>
</gene>
<dbReference type="PANTHER" id="PTHR43712">
    <property type="entry name" value="PUTATIVE (AFU_ORTHOLOGUE AFUA_4G14580)-RELATED"/>
    <property type="match status" value="1"/>
</dbReference>
<feature type="signal peptide" evidence="4">
    <location>
        <begin position="1"/>
        <end position="22"/>
    </location>
</feature>
<dbReference type="Gene3D" id="1.10.10.10">
    <property type="entry name" value="Winged helix-like DNA-binding domain superfamily/Winged helix DNA-binding domain"/>
    <property type="match status" value="1"/>
</dbReference>
<dbReference type="InterPro" id="IPR012967">
    <property type="entry name" value="COMT_dimerisation"/>
</dbReference>
<evidence type="ECO:0000313" key="8">
    <source>
        <dbReference type="Proteomes" id="UP000215453"/>
    </source>
</evidence>
<dbReference type="InterPro" id="IPR036390">
    <property type="entry name" value="WH_DNA-bd_sf"/>
</dbReference>
<keyword evidence="2" id="KW-0808">Transferase</keyword>
<dbReference type="GO" id="GO:0046983">
    <property type="term" value="F:protein dimerization activity"/>
    <property type="evidence" value="ECO:0007669"/>
    <property type="project" value="InterPro"/>
</dbReference>
<dbReference type="InterPro" id="IPR029063">
    <property type="entry name" value="SAM-dependent_MTases_sf"/>
</dbReference>
<accession>A0A1Y6LE38</accession>